<dbReference type="GO" id="GO:0003677">
    <property type="term" value="F:DNA binding"/>
    <property type="evidence" value="ECO:0007669"/>
    <property type="project" value="InterPro"/>
</dbReference>
<dbReference type="InterPro" id="IPR003251">
    <property type="entry name" value="Rr_diiron-bd_dom"/>
</dbReference>
<organism evidence="3 4">
    <name type="scientific">Caldiarchaeum subterraneum</name>
    <dbReference type="NCBI Taxonomy" id="311458"/>
    <lineage>
        <taxon>Archaea</taxon>
        <taxon>Nitrososphaerota</taxon>
        <taxon>Candidatus Caldarchaeales</taxon>
        <taxon>Candidatus Caldarchaeaceae</taxon>
        <taxon>Candidatus Caldarchaeum</taxon>
    </lineage>
</organism>
<dbReference type="GO" id="GO:0016491">
    <property type="term" value="F:oxidoreductase activity"/>
    <property type="evidence" value="ECO:0007669"/>
    <property type="project" value="InterPro"/>
</dbReference>
<dbReference type="EMBL" id="DQVM01000052">
    <property type="protein sequence ID" value="HIQ29491.1"/>
    <property type="molecule type" value="Genomic_DNA"/>
</dbReference>
<evidence type="ECO:0000313" key="4">
    <source>
        <dbReference type="Proteomes" id="UP000608579"/>
    </source>
</evidence>
<dbReference type="Pfam" id="PF01381">
    <property type="entry name" value="HTH_3"/>
    <property type="match status" value="1"/>
</dbReference>
<dbReference type="SUPFAM" id="SSF47413">
    <property type="entry name" value="lambda repressor-like DNA-binding domains"/>
    <property type="match status" value="1"/>
</dbReference>
<name>A0A832ZY57_CALS0</name>
<proteinExistence type="predicted"/>
<protein>
    <submittedName>
        <fullName evidence="3">Helix-turn-helix domain-containing protein</fullName>
    </submittedName>
</protein>
<dbReference type="InterPro" id="IPR012347">
    <property type="entry name" value="Ferritin-like"/>
</dbReference>
<dbReference type="PANTHER" id="PTHR40730">
    <property type="entry name" value="TRANSCRIPTIONAL REGULATOR PROTEIN-LIKE PROTEIN"/>
    <property type="match status" value="1"/>
</dbReference>
<dbReference type="Gene3D" id="1.20.1260.10">
    <property type="match status" value="1"/>
</dbReference>
<dbReference type="GO" id="GO:0046872">
    <property type="term" value="F:metal ion binding"/>
    <property type="evidence" value="ECO:0007669"/>
    <property type="project" value="InterPro"/>
</dbReference>
<dbReference type="PANTHER" id="PTHR40730:SF3">
    <property type="entry name" value="HTH CRO_C1-TYPE DOMAIN-CONTAINING PROTEIN"/>
    <property type="match status" value="1"/>
</dbReference>
<gene>
    <name evidence="3" type="ORF">EYH45_02895</name>
</gene>
<feature type="domain" description="HTH cro/C1-type" evidence="1">
    <location>
        <begin position="23"/>
        <end position="56"/>
    </location>
</feature>
<sequence length="247" mass="28121">MNPSGLKMEKILPPLRAVMARILVEQYGIRRREVAEILGISPQAVTQYLQGVRAPEALKMTRNKQVLGIIEDGCRKLASRRRPLMQSELLDLAFQVSSILGKAEVAEEFSQGVEAREVLLELLRARLQEEQKAAELFMGLAVKMRNDLTRLLFRQIATDSIRHADIITAIISELERGDNIQPDLPSVRELEKLMQEEQAAHEKELQEVRERLSNEVISLLLDSIDADEAKHDMLLSKLIEIAKRRKK</sequence>
<dbReference type="SUPFAM" id="SSF47240">
    <property type="entry name" value="Ferritin-like"/>
    <property type="match status" value="1"/>
</dbReference>
<evidence type="ECO:0000259" key="2">
    <source>
        <dbReference type="Pfam" id="PF02915"/>
    </source>
</evidence>
<accession>A0A832ZY57</accession>
<feature type="domain" description="Rubrerythrin diiron-binding" evidence="2">
    <location>
        <begin position="121"/>
        <end position="238"/>
    </location>
</feature>
<dbReference type="InterPro" id="IPR009078">
    <property type="entry name" value="Ferritin-like_SF"/>
</dbReference>
<dbReference type="AlphaFoldDB" id="A0A832ZY57"/>
<comment type="caution">
    <text evidence="3">The sequence shown here is derived from an EMBL/GenBank/DDBJ whole genome shotgun (WGS) entry which is preliminary data.</text>
</comment>
<dbReference type="InterPro" id="IPR010982">
    <property type="entry name" value="Lambda_DNA-bd_dom_sf"/>
</dbReference>
<dbReference type="InterPro" id="IPR001387">
    <property type="entry name" value="Cro/C1-type_HTH"/>
</dbReference>
<evidence type="ECO:0000259" key="1">
    <source>
        <dbReference type="Pfam" id="PF01381"/>
    </source>
</evidence>
<dbReference type="CDD" id="cd00093">
    <property type="entry name" value="HTH_XRE"/>
    <property type="match status" value="1"/>
</dbReference>
<evidence type="ECO:0000313" key="3">
    <source>
        <dbReference type="EMBL" id="HIQ29491.1"/>
    </source>
</evidence>
<dbReference type="Proteomes" id="UP000608579">
    <property type="component" value="Unassembled WGS sequence"/>
</dbReference>
<reference evidence="3" key="1">
    <citation type="journal article" date="2020" name="ISME J.">
        <title>Gammaproteobacteria mediating utilization of methyl-, sulfur- and petroleum organic compounds in deep ocean hydrothermal plumes.</title>
        <authorList>
            <person name="Zhou Z."/>
            <person name="Liu Y."/>
            <person name="Pan J."/>
            <person name="Cron B.R."/>
            <person name="Toner B.M."/>
            <person name="Anantharaman K."/>
            <person name="Breier J.A."/>
            <person name="Dick G.J."/>
            <person name="Li M."/>
        </authorList>
    </citation>
    <scope>NUCLEOTIDE SEQUENCE</scope>
    <source>
        <strain evidence="3">SZUA-1515</strain>
    </source>
</reference>
<dbReference type="Pfam" id="PF02915">
    <property type="entry name" value="Rubrerythrin"/>
    <property type="match status" value="1"/>
</dbReference>